<reference evidence="1 2" key="1">
    <citation type="journal article" date="2014" name="Acta Crystallogr. D">
        <title>Structure-based characterization and antifreeze properties of a hyperactive ice-binding protein from the Antarctic bacterium Flavobacterium frigoris PS1.</title>
        <authorList>
            <person name="Do H."/>
            <person name="Kim S.J."/>
            <person name="Kim H.J."/>
            <person name="Lee J.H."/>
        </authorList>
    </citation>
    <scope>NUCLEOTIDE SEQUENCE [LARGE SCALE GENOMIC DNA]</scope>
    <source>
        <strain evidence="1 2">PS1</strain>
    </source>
</reference>
<organism evidence="1 2">
    <name type="scientific">Flavobacterium frigoris (strain PS1)</name>
    <dbReference type="NCBI Taxonomy" id="1086011"/>
    <lineage>
        <taxon>Bacteria</taxon>
        <taxon>Pseudomonadati</taxon>
        <taxon>Bacteroidota</taxon>
        <taxon>Flavobacteriia</taxon>
        <taxon>Flavobacteriales</taxon>
        <taxon>Flavobacteriaceae</taxon>
        <taxon>Flavobacterium</taxon>
    </lineage>
</organism>
<keyword evidence="2" id="KW-1185">Reference proteome</keyword>
<dbReference type="EMBL" id="AHKF01000004">
    <property type="protein sequence ID" value="EIA10589.1"/>
    <property type="molecule type" value="Genomic_DNA"/>
</dbReference>
<dbReference type="PATRIC" id="fig|1086011.3.peg.91"/>
<evidence type="ECO:0000313" key="1">
    <source>
        <dbReference type="EMBL" id="EIA10589.1"/>
    </source>
</evidence>
<evidence type="ECO:0000313" key="2">
    <source>
        <dbReference type="Proteomes" id="UP000005566"/>
    </source>
</evidence>
<protein>
    <submittedName>
        <fullName evidence="1">Uncharacterized protein</fullName>
    </submittedName>
</protein>
<dbReference type="AlphaFoldDB" id="H7FLP7"/>
<gene>
    <name evidence="1" type="ORF">HJ01_00095</name>
</gene>
<accession>H7FLP7</accession>
<dbReference type="Proteomes" id="UP000005566">
    <property type="component" value="Unassembled WGS sequence"/>
</dbReference>
<sequence length="37" mass="4388">MVEISVTFETKASNNIRVSYTQFYFWQGLELVVLLNF</sequence>
<name>H7FLP7_FLAFP</name>
<proteinExistence type="predicted"/>
<comment type="caution">
    <text evidence="1">The sequence shown here is derived from an EMBL/GenBank/DDBJ whole genome shotgun (WGS) entry which is preliminary data.</text>
</comment>